<accession>A0A3B0V6E0</accession>
<dbReference type="Pfam" id="PF13568">
    <property type="entry name" value="OMP_b-brl_2"/>
    <property type="match status" value="1"/>
</dbReference>
<organism evidence="2">
    <name type="scientific">hydrothermal vent metagenome</name>
    <dbReference type="NCBI Taxonomy" id="652676"/>
    <lineage>
        <taxon>unclassified sequences</taxon>
        <taxon>metagenomes</taxon>
        <taxon>ecological metagenomes</taxon>
    </lineage>
</organism>
<name>A0A3B0V6E0_9ZZZZ</name>
<reference evidence="2" key="1">
    <citation type="submission" date="2018-06" db="EMBL/GenBank/DDBJ databases">
        <authorList>
            <person name="Zhirakovskaya E."/>
        </authorList>
    </citation>
    <scope>NUCLEOTIDE SEQUENCE</scope>
</reference>
<proteinExistence type="predicted"/>
<dbReference type="InterPro" id="IPR025665">
    <property type="entry name" value="Beta-barrel_OMP_2"/>
</dbReference>
<gene>
    <name evidence="2" type="ORF">MNBD_BACTEROID06-781</name>
</gene>
<feature type="domain" description="Outer membrane protein beta-barrel" evidence="1">
    <location>
        <begin position="23"/>
        <end position="193"/>
    </location>
</feature>
<dbReference type="AlphaFoldDB" id="A0A3B0V6E0"/>
<sequence>MKLTLILLLNLLFVFNSLAQITQIDFMVGPNLSSARGSNSTEELWSPDISISGGVGITYSVATKSAIIVKLLFENRAFTNTDKINYTDENNLPVEANGEVNLNVAYINIPFLYSYQFGNKVKFNIETGPYVGIYLYDKLKVEVEGLPNVDAAQLNSNASDFGVSLGFNAYYPVSDKMSLKFGVQNYLGFNDISGDFSSFGDFKTNTLALQLGISLGINSKI</sequence>
<evidence type="ECO:0000313" key="2">
    <source>
        <dbReference type="EMBL" id="VAW27506.1"/>
    </source>
</evidence>
<protein>
    <recommendedName>
        <fullName evidence="1">Outer membrane protein beta-barrel domain-containing protein</fullName>
    </recommendedName>
</protein>
<evidence type="ECO:0000259" key="1">
    <source>
        <dbReference type="Pfam" id="PF13568"/>
    </source>
</evidence>
<dbReference type="EMBL" id="UOES01000252">
    <property type="protein sequence ID" value="VAW27506.1"/>
    <property type="molecule type" value="Genomic_DNA"/>
</dbReference>